<name>A0A1Z2LBL3_9ACTN</name>
<reference evidence="1 2" key="1">
    <citation type="submission" date="2017-06" db="EMBL/GenBank/DDBJ databases">
        <title>Streptomyces albireticuli Genome sequencing and assembly.</title>
        <authorList>
            <person name="Wang Y."/>
            <person name="Du B."/>
            <person name="Ding Y."/>
            <person name="Liu H."/>
            <person name="Hou Q."/>
            <person name="Liu K."/>
            <person name="Yao L."/>
            <person name="Wang C."/>
        </authorList>
    </citation>
    <scope>NUCLEOTIDE SEQUENCE [LARGE SCALE GENOMIC DNA]</scope>
    <source>
        <strain evidence="1 2">MDJK11</strain>
    </source>
</reference>
<evidence type="ECO:0000313" key="1">
    <source>
        <dbReference type="EMBL" id="ARZ71677.1"/>
    </source>
</evidence>
<proteinExistence type="predicted"/>
<dbReference type="OrthoDB" id="3479263at2"/>
<dbReference type="AlphaFoldDB" id="A0A1Z2LBL3"/>
<accession>A0A1Z2LBL3</accession>
<sequence length="158" mass="16589">MRRHSPGAPALRPWRRGRGGAAAAVTCALVSGSVLLGPAPPAAAAGVCGLREGVVLRDAIGNVFNKALYCDNEPSDVYGKADFGAVITGWLKLSPSWFTCYTLGPKDTKGNNYWYYVQGDQVADLPKIKGWGAVPGEAVKVPAGVAHPFPGLPNCPWV</sequence>
<dbReference type="KEGG" id="salj:SMD11_6101"/>
<dbReference type="RefSeq" id="WP_087929440.1">
    <property type="nucleotide sequence ID" value="NZ_CP021744.1"/>
</dbReference>
<organism evidence="1 2">
    <name type="scientific">Streptomyces albireticuli</name>
    <dbReference type="NCBI Taxonomy" id="1940"/>
    <lineage>
        <taxon>Bacteria</taxon>
        <taxon>Bacillati</taxon>
        <taxon>Actinomycetota</taxon>
        <taxon>Actinomycetes</taxon>
        <taxon>Kitasatosporales</taxon>
        <taxon>Streptomycetaceae</taxon>
        <taxon>Streptomyces</taxon>
    </lineage>
</organism>
<dbReference type="Proteomes" id="UP000195755">
    <property type="component" value="Chromosome"/>
</dbReference>
<dbReference type="EMBL" id="CP021744">
    <property type="protein sequence ID" value="ARZ71677.1"/>
    <property type="molecule type" value="Genomic_DNA"/>
</dbReference>
<evidence type="ECO:0000313" key="2">
    <source>
        <dbReference type="Proteomes" id="UP000195755"/>
    </source>
</evidence>
<gene>
    <name evidence="1" type="ORF">SMD11_6101</name>
</gene>
<protein>
    <submittedName>
        <fullName evidence="1">Uncharacterized protein</fullName>
    </submittedName>
</protein>